<reference evidence="2 3" key="1">
    <citation type="journal article" date="2021" name="Sci. Rep.">
        <title>Chromosome anchoring in Senegalese sole (Solea senegalensis) reveals sex-associated markers and genome rearrangements in flatfish.</title>
        <authorList>
            <person name="Guerrero-Cozar I."/>
            <person name="Gomez-Garrido J."/>
            <person name="Berbel C."/>
            <person name="Martinez-Blanch J.F."/>
            <person name="Alioto T."/>
            <person name="Claros M.G."/>
            <person name="Gagnaire P.A."/>
            <person name="Manchado M."/>
        </authorList>
    </citation>
    <scope>NUCLEOTIDE SEQUENCE [LARGE SCALE GENOMIC DNA]</scope>
    <source>
        <strain evidence="2">Sse05_10M</strain>
    </source>
</reference>
<feature type="compositionally biased region" description="Basic and acidic residues" evidence="1">
    <location>
        <begin position="1"/>
        <end position="14"/>
    </location>
</feature>
<evidence type="ECO:0000256" key="1">
    <source>
        <dbReference type="SAM" id="MobiDB-lite"/>
    </source>
</evidence>
<protein>
    <submittedName>
        <fullName evidence="2">Uncharacterized protein</fullName>
    </submittedName>
</protein>
<dbReference type="Proteomes" id="UP000693946">
    <property type="component" value="Linkage Group LG12"/>
</dbReference>
<feature type="region of interest" description="Disordered" evidence="1">
    <location>
        <begin position="1"/>
        <end position="22"/>
    </location>
</feature>
<dbReference type="EMBL" id="JAGKHQ010000004">
    <property type="protein sequence ID" value="KAG7517260.1"/>
    <property type="molecule type" value="Genomic_DNA"/>
</dbReference>
<evidence type="ECO:0000313" key="2">
    <source>
        <dbReference type="EMBL" id="KAG7517260.1"/>
    </source>
</evidence>
<comment type="caution">
    <text evidence="2">The sequence shown here is derived from an EMBL/GenBank/DDBJ whole genome shotgun (WGS) entry which is preliminary data.</text>
</comment>
<organism evidence="2 3">
    <name type="scientific">Solea senegalensis</name>
    <name type="common">Senegalese sole</name>
    <dbReference type="NCBI Taxonomy" id="28829"/>
    <lineage>
        <taxon>Eukaryota</taxon>
        <taxon>Metazoa</taxon>
        <taxon>Chordata</taxon>
        <taxon>Craniata</taxon>
        <taxon>Vertebrata</taxon>
        <taxon>Euteleostomi</taxon>
        <taxon>Actinopterygii</taxon>
        <taxon>Neopterygii</taxon>
        <taxon>Teleostei</taxon>
        <taxon>Neoteleostei</taxon>
        <taxon>Acanthomorphata</taxon>
        <taxon>Carangaria</taxon>
        <taxon>Pleuronectiformes</taxon>
        <taxon>Pleuronectoidei</taxon>
        <taxon>Soleidae</taxon>
        <taxon>Solea</taxon>
    </lineage>
</organism>
<sequence>MQQRFAEQRKERRPSLLPLLLPPPHRGRANCCGRAGLLTHTYTHPQQQHTREKNGDGLAELCFQFSITSELPGPQECSRGGSREQR</sequence>
<gene>
    <name evidence="2" type="ORF">JOB18_002926</name>
</gene>
<dbReference type="AlphaFoldDB" id="A0AAV6SJY3"/>
<name>A0AAV6SJY3_SOLSE</name>
<proteinExistence type="predicted"/>
<evidence type="ECO:0000313" key="3">
    <source>
        <dbReference type="Proteomes" id="UP000693946"/>
    </source>
</evidence>
<keyword evidence="3" id="KW-1185">Reference proteome</keyword>
<accession>A0AAV6SJY3</accession>